<evidence type="ECO:0000256" key="1">
    <source>
        <dbReference type="SAM" id="MobiDB-lite"/>
    </source>
</evidence>
<name>A0A6J2D704_ZALCA</name>
<feature type="region of interest" description="Disordered" evidence="1">
    <location>
        <begin position="1"/>
        <end position="104"/>
    </location>
</feature>
<evidence type="ECO:0000313" key="3">
    <source>
        <dbReference type="RefSeq" id="XP_027450078.1"/>
    </source>
</evidence>
<dbReference type="RefSeq" id="XP_027450078.1">
    <property type="nucleotide sequence ID" value="XM_027594277.1"/>
</dbReference>
<proteinExistence type="predicted"/>
<feature type="compositionally biased region" description="Low complexity" evidence="1">
    <location>
        <begin position="1"/>
        <end position="71"/>
    </location>
</feature>
<dbReference type="AlphaFoldDB" id="A0A6J2D704"/>
<protein>
    <submittedName>
        <fullName evidence="3">Integumentary mucin C.1-like</fullName>
    </submittedName>
</protein>
<feature type="compositionally biased region" description="Acidic residues" evidence="1">
    <location>
        <begin position="72"/>
        <end position="85"/>
    </location>
</feature>
<accession>A0A6J2D704</accession>
<dbReference type="KEGG" id="zca:113922351"/>
<sequence>MESTTSAPSGSSTAVAGNTTAADTTSAATTTEAPASTTSAAQTTTRLKSSTDASSDSSTAGGFTGITTTYDEITEDSDIDEDTTEAPDTKTSAAPTGLLKCKST</sequence>
<gene>
    <name evidence="3" type="primary">LOC113922351</name>
</gene>
<organism evidence="2 3">
    <name type="scientific">Zalophus californianus</name>
    <name type="common">California sealion</name>
    <dbReference type="NCBI Taxonomy" id="9704"/>
    <lineage>
        <taxon>Eukaryota</taxon>
        <taxon>Metazoa</taxon>
        <taxon>Chordata</taxon>
        <taxon>Craniata</taxon>
        <taxon>Vertebrata</taxon>
        <taxon>Euteleostomi</taxon>
        <taxon>Mammalia</taxon>
        <taxon>Eutheria</taxon>
        <taxon>Laurasiatheria</taxon>
        <taxon>Carnivora</taxon>
        <taxon>Caniformia</taxon>
        <taxon>Pinnipedia</taxon>
        <taxon>Otariidae</taxon>
        <taxon>Zalophus</taxon>
    </lineage>
</organism>
<reference evidence="3" key="1">
    <citation type="submission" date="2025-08" db="UniProtKB">
        <authorList>
            <consortium name="RefSeq"/>
        </authorList>
    </citation>
    <scope>IDENTIFICATION</scope>
    <source>
        <tissue evidence="3">Blood</tissue>
    </source>
</reference>
<dbReference type="GeneID" id="113922351"/>
<keyword evidence="2" id="KW-1185">Reference proteome</keyword>
<dbReference type="Proteomes" id="UP000515165">
    <property type="component" value="Chromosome 9"/>
</dbReference>
<evidence type="ECO:0000313" key="2">
    <source>
        <dbReference type="Proteomes" id="UP000515165"/>
    </source>
</evidence>